<dbReference type="Proteomes" id="UP001597115">
    <property type="component" value="Unassembled WGS sequence"/>
</dbReference>
<name>A0ABW4I4F9_9SPHN</name>
<evidence type="ECO:0008006" key="3">
    <source>
        <dbReference type="Google" id="ProtNLM"/>
    </source>
</evidence>
<accession>A0ABW4I4F9</accession>
<keyword evidence="2" id="KW-1185">Reference proteome</keyword>
<sequence length="46" mass="5162">MGGYLILTVGNHRKAISNFFKQAQDLPRQRRLNICRDITTAKGTAS</sequence>
<comment type="caution">
    <text evidence="1">The sequence shown here is derived from an EMBL/GenBank/DDBJ whole genome shotgun (WGS) entry which is preliminary data.</text>
</comment>
<evidence type="ECO:0000313" key="2">
    <source>
        <dbReference type="Proteomes" id="UP001597115"/>
    </source>
</evidence>
<evidence type="ECO:0000313" key="1">
    <source>
        <dbReference type="EMBL" id="MFD1612748.1"/>
    </source>
</evidence>
<reference evidence="2" key="1">
    <citation type="journal article" date="2019" name="Int. J. Syst. Evol. Microbiol.">
        <title>The Global Catalogue of Microorganisms (GCM) 10K type strain sequencing project: providing services to taxonomists for standard genome sequencing and annotation.</title>
        <authorList>
            <consortium name="The Broad Institute Genomics Platform"/>
            <consortium name="The Broad Institute Genome Sequencing Center for Infectious Disease"/>
            <person name="Wu L."/>
            <person name="Ma J."/>
        </authorList>
    </citation>
    <scope>NUCLEOTIDE SEQUENCE [LARGE SCALE GENOMIC DNA]</scope>
    <source>
        <strain evidence="2">CGMCC 1.16275</strain>
    </source>
</reference>
<organism evidence="1 2">
    <name type="scientific">Sphingomonas tabacisoli</name>
    <dbReference type="NCBI Taxonomy" id="2249466"/>
    <lineage>
        <taxon>Bacteria</taxon>
        <taxon>Pseudomonadati</taxon>
        <taxon>Pseudomonadota</taxon>
        <taxon>Alphaproteobacteria</taxon>
        <taxon>Sphingomonadales</taxon>
        <taxon>Sphingomonadaceae</taxon>
        <taxon>Sphingomonas</taxon>
    </lineage>
</organism>
<dbReference type="RefSeq" id="WP_380889942.1">
    <property type="nucleotide sequence ID" value="NZ_JBHUDY010000001.1"/>
</dbReference>
<gene>
    <name evidence="1" type="ORF">ACFSCW_13150</name>
</gene>
<protein>
    <recommendedName>
        <fullName evidence="3">Transposase</fullName>
    </recommendedName>
</protein>
<dbReference type="EMBL" id="JBHUDY010000001">
    <property type="protein sequence ID" value="MFD1612748.1"/>
    <property type="molecule type" value="Genomic_DNA"/>
</dbReference>
<proteinExistence type="predicted"/>